<evidence type="ECO:0000256" key="4">
    <source>
        <dbReference type="ARBA" id="ARBA00022723"/>
    </source>
</evidence>
<sequence length="749" mass="82008">RRQHRQTVSASQQQQDSVLDLHRRDQRLVPIPFSLWKAAFEEAEERILKGEKHEQDGACSPILIWEDCSDGLSIKHSSPAPTEQEVEVEVDEGLLLVSRPVTASPVVWASPAFLFRLVLSLALLVFPCPAVAARVSSSLSTTHHVHHFHNKHGTVPIAINRMPFLTRGGHAGTTYIFGRGGALITYTWPPNDRPSTRADRLAVGFSTQLKEAILVRVESAKGLGDYLELHIERGKVGVIFNVGTDDITIEESAVSVSDGKYHVVRFTRSGGNATLQVDNQPVIERFPSGNIDNERLALARQRIPFRYGRVVDEWLYEKGRQLTIFNSQAFIKIGGGEKGRHFQGQISGLYYNGLQVLKLASDGDPNIQIQGNLRLVGDVPSVLTTDTTSTTPLADMSTTIMETTTTMATTTTRKQRSTTTRDSISQNADDLLVASAECPSDDEDLEECEPGNGGELVLPIITVDSLDPPSIATHYPVLPPPPTTFHPFLTLLETTKEAVPLPNGRPPCPLDQEECDETIEVSAFGSGEMTETDDEDYYKNSPLVTDRTVLPPPPAVEGNVQNPQDRHFSQYPISHRPPFSSTPTANPDPLNPRIKPAAGGSSSSSNNIPAGKMNNRDRVLLPPAPPSLDPGHHRNPGITYPPNFPHVPTPDPTSPERGLPGAVEVQQSSSTTGMVVGIVAAAALCILILLYAMYKYRNRDEGSYQVDQSRNYISNSATQSNGALVKEKQPNTAKTVTKNKKNKDKEYYV</sequence>
<feature type="region of interest" description="Disordered" evidence="17">
    <location>
        <begin position="525"/>
        <end position="665"/>
    </location>
</feature>
<comment type="caution">
    <text evidence="16">Lacks conserved residue(s) required for the propagation of feature annotation.</text>
</comment>
<evidence type="ECO:0000256" key="16">
    <source>
        <dbReference type="PROSITE-ProRule" id="PRU00122"/>
    </source>
</evidence>
<dbReference type="SUPFAM" id="SSF49899">
    <property type="entry name" value="Concanavalin A-like lectins/glucanases"/>
    <property type="match status" value="1"/>
</dbReference>
<keyword evidence="3 18" id="KW-0812">Transmembrane</keyword>
<dbReference type="AlphaFoldDB" id="A0A1A8VB84"/>
<dbReference type="PANTHER" id="PTHR15036">
    <property type="entry name" value="PIKACHURIN-LIKE PROTEIN"/>
    <property type="match status" value="1"/>
</dbReference>
<keyword evidence="13" id="KW-0357">Heparan sulfate</keyword>
<feature type="region of interest" description="Disordered" evidence="17">
    <location>
        <begin position="717"/>
        <end position="749"/>
    </location>
</feature>
<comment type="subcellular location">
    <subcellularLocation>
        <location evidence="15">Presynaptic cell membrane</location>
        <topology evidence="15">Single-pass type I membrane protein</topology>
    </subcellularLocation>
</comment>
<keyword evidence="7" id="KW-0130">Cell adhesion</keyword>
<keyword evidence="5" id="KW-0732">Signal</keyword>
<reference evidence="20" key="2">
    <citation type="submission" date="2016-06" db="EMBL/GenBank/DDBJ databases">
        <title>The genome of a short-lived fish provides insights into sex chromosome evolution and the genetic control of aging.</title>
        <authorList>
            <person name="Reichwald K."/>
            <person name="Felder M."/>
            <person name="Petzold A."/>
            <person name="Koch P."/>
            <person name="Groth M."/>
            <person name="Platzer M."/>
        </authorList>
    </citation>
    <scope>NUCLEOTIDE SEQUENCE</scope>
    <source>
        <tissue evidence="20">Brain</tissue>
    </source>
</reference>
<dbReference type="Pfam" id="PF02210">
    <property type="entry name" value="Laminin_G_2"/>
    <property type="match status" value="1"/>
</dbReference>
<dbReference type="SMART" id="SM00282">
    <property type="entry name" value="LamG"/>
    <property type="match status" value="1"/>
</dbReference>
<evidence type="ECO:0000256" key="18">
    <source>
        <dbReference type="SAM" id="Phobius"/>
    </source>
</evidence>
<evidence type="ECO:0000256" key="12">
    <source>
        <dbReference type="ARBA" id="ARBA00023180"/>
    </source>
</evidence>
<evidence type="ECO:0000256" key="7">
    <source>
        <dbReference type="ARBA" id="ARBA00022889"/>
    </source>
</evidence>
<evidence type="ECO:0000256" key="9">
    <source>
        <dbReference type="ARBA" id="ARBA00022989"/>
    </source>
</evidence>
<feature type="non-terminal residue" evidence="20">
    <location>
        <position position="1"/>
    </location>
</feature>
<evidence type="ECO:0000256" key="8">
    <source>
        <dbReference type="ARBA" id="ARBA00022974"/>
    </source>
</evidence>
<evidence type="ECO:0000259" key="19">
    <source>
        <dbReference type="PROSITE" id="PS50025"/>
    </source>
</evidence>
<dbReference type="InterPro" id="IPR050372">
    <property type="entry name" value="Neurexin-related_CASP"/>
</dbReference>
<feature type="domain" description="Laminin G" evidence="19">
    <location>
        <begin position="173"/>
        <end position="373"/>
    </location>
</feature>
<evidence type="ECO:0000256" key="13">
    <source>
        <dbReference type="ARBA" id="ARBA00023207"/>
    </source>
</evidence>
<name>A0A1A8VB84_NOTFU</name>
<evidence type="ECO:0000256" key="5">
    <source>
        <dbReference type="ARBA" id="ARBA00022729"/>
    </source>
</evidence>
<dbReference type="InterPro" id="IPR003585">
    <property type="entry name" value="Neurexin-like"/>
</dbReference>
<keyword evidence="9 18" id="KW-1133">Transmembrane helix</keyword>
<proteinExistence type="inferred from homology"/>
<dbReference type="GO" id="GO:0007155">
    <property type="term" value="P:cell adhesion"/>
    <property type="evidence" value="ECO:0007669"/>
    <property type="project" value="UniProtKB-KW"/>
</dbReference>
<organism evidence="20">
    <name type="scientific">Nothobranchius furzeri</name>
    <name type="common">Turquoise killifish</name>
    <dbReference type="NCBI Taxonomy" id="105023"/>
    <lineage>
        <taxon>Eukaryota</taxon>
        <taxon>Metazoa</taxon>
        <taxon>Chordata</taxon>
        <taxon>Craniata</taxon>
        <taxon>Vertebrata</taxon>
        <taxon>Euteleostomi</taxon>
        <taxon>Actinopterygii</taxon>
        <taxon>Neopterygii</taxon>
        <taxon>Teleostei</taxon>
        <taxon>Neoteleostei</taxon>
        <taxon>Acanthomorphata</taxon>
        <taxon>Ovalentaria</taxon>
        <taxon>Atherinomorphae</taxon>
        <taxon>Cyprinodontiformes</taxon>
        <taxon>Nothobranchiidae</taxon>
        <taxon>Nothobranchius</taxon>
    </lineage>
</organism>
<dbReference type="SMART" id="SM00294">
    <property type="entry name" value="4.1m"/>
    <property type="match status" value="1"/>
</dbReference>
<gene>
    <name evidence="20" type="primary">NRXN2</name>
</gene>
<keyword evidence="12" id="KW-0325">Glycoprotein</keyword>
<keyword evidence="6" id="KW-0106">Calcium</keyword>
<keyword evidence="14" id="KW-0966">Cell projection</keyword>
<dbReference type="InterPro" id="IPR013320">
    <property type="entry name" value="ConA-like_dom_sf"/>
</dbReference>
<keyword evidence="8" id="KW-0654">Proteoglycan</keyword>
<feature type="compositionally biased region" description="Low complexity" evidence="17">
    <location>
        <begin position="594"/>
        <end position="612"/>
    </location>
</feature>
<dbReference type="InterPro" id="IPR001791">
    <property type="entry name" value="Laminin_G"/>
</dbReference>
<dbReference type="CDD" id="cd00110">
    <property type="entry name" value="LamG"/>
    <property type="match status" value="1"/>
</dbReference>
<reference evidence="20" key="1">
    <citation type="submission" date="2016-05" db="EMBL/GenBank/DDBJ databases">
        <authorList>
            <person name="Lavstsen T."/>
            <person name="Jespersen J.S."/>
        </authorList>
    </citation>
    <scope>NUCLEOTIDE SEQUENCE</scope>
    <source>
        <tissue evidence="20">Brain</tissue>
    </source>
</reference>
<comment type="similarity">
    <text evidence="1">Belongs to the neurexin family.</text>
</comment>
<dbReference type="PROSITE" id="PS50025">
    <property type="entry name" value="LAM_G_DOMAIN"/>
    <property type="match status" value="1"/>
</dbReference>
<evidence type="ECO:0000256" key="11">
    <source>
        <dbReference type="ARBA" id="ARBA00023136"/>
    </source>
</evidence>
<feature type="compositionally biased region" description="Pro residues" evidence="17">
    <location>
        <begin position="642"/>
        <end position="653"/>
    </location>
</feature>
<evidence type="ECO:0000256" key="3">
    <source>
        <dbReference type="ARBA" id="ARBA00022692"/>
    </source>
</evidence>
<dbReference type="FunFam" id="2.60.120.200:FF:000003">
    <property type="entry name" value="neurexin-1 isoform X1"/>
    <property type="match status" value="1"/>
</dbReference>
<keyword evidence="2" id="KW-1003">Cell membrane</keyword>
<evidence type="ECO:0000256" key="2">
    <source>
        <dbReference type="ARBA" id="ARBA00022475"/>
    </source>
</evidence>
<accession>A0A1A8VB84</accession>
<protein>
    <submittedName>
        <fullName evidence="20">Neurexin 2</fullName>
    </submittedName>
</protein>
<feature type="transmembrane region" description="Helical" evidence="18">
    <location>
        <begin position="674"/>
        <end position="694"/>
    </location>
</feature>
<evidence type="ECO:0000256" key="15">
    <source>
        <dbReference type="ARBA" id="ARBA00035005"/>
    </source>
</evidence>
<evidence type="ECO:0000256" key="1">
    <source>
        <dbReference type="ARBA" id="ARBA00010241"/>
    </source>
</evidence>
<dbReference type="Gene3D" id="2.60.120.200">
    <property type="match status" value="1"/>
</dbReference>
<dbReference type="EMBL" id="HAEJ01016016">
    <property type="protein sequence ID" value="SBS56473.1"/>
    <property type="molecule type" value="Transcribed_RNA"/>
</dbReference>
<evidence type="ECO:0000256" key="6">
    <source>
        <dbReference type="ARBA" id="ARBA00022837"/>
    </source>
</evidence>
<evidence type="ECO:0000256" key="14">
    <source>
        <dbReference type="ARBA" id="ARBA00023273"/>
    </source>
</evidence>
<keyword evidence="4" id="KW-0479">Metal-binding</keyword>
<evidence type="ECO:0000256" key="10">
    <source>
        <dbReference type="ARBA" id="ARBA00023018"/>
    </source>
</evidence>
<evidence type="ECO:0000313" key="20">
    <source>
        <dbReference type="EMBL" id="SBS56473.1"/>
    </source>
</evidence>
<evidence type="ECO:0000256" key="17">
    <source>
        <dbReference type="SAM" id="MobiDB-lite"/>
    </source>
</evidence>
<keyword evidence="10" id="KW-0770">Synapse</keyword>
<dbReference type="GO" id="GO:0016020">
    <property type="term" value="C:membrane"/>
    <property type="evidence" value="ECO:0007669"/>
    <property type="project" value="UniProtKB-SubCell"/>
</dbReference>
<keyword evidence="11 18" id="KW-0472">Membrane</keyword>
<dbReference type="PANTHER" id="PTHR15036:SF52">
    <property type="entry name" value="NEUREXIN-2"/>
    <property type="match status" value="1"/>
</dbReference>